<organism evidence="2 3">
    <name type="scientific">Columbia Basin potato purple top phytoplasma</name>
    <dbReference type="NCBI Taxonomy" id="307134"/>
    <lineage>
        <taxon>Bacteria</taxon>
        <taxon>Bacillati</taxon>
        <taxon>Mycoplasmatota</taxon>
        <taxon>Mollicutes</taxon>
        <taxon>Acholeplasmatales</taxon>
        <taxon>Acholeplasmataceae</taxon>
        <taxon>Candidatus Phytoplasma</taxon>
        <taxon>16SrVI (Clover proliferation group)</taxon>
    </lineage>
</organism>
<proteinExistence type="predicted"/>
<keyword evidence="1" id="KW-0472">Membrane</keyword>
<keyword evidence="1" id="KW-1133">Transmembrane helix</keyword>
<dbReference type="EMBL" id="JANHJP010000004">
    <property type="protein sequence ID" value="MDC9032059.1"/>
    <property type="molecule type" value="Genomic_DNA"/>
</dbReference>
<name>A0ABT5LA15_9MOLU</name>
<keyword evidence="3" id="KW-1185">Reference proteome</keyword>
<sequence>MNKKEKIKLFLTDNKNYIFFTITILIIVIFFVFMMLKMKKNNNIIAMDNIIIAMKEDVKGLDPT</sequence>
<dbReference type="RefSeq" id="WP_273585274.1">
    <property type="nucleotide sequence ID" value="NZ_JANHJP010000004.1"/>
</dbReference>
<reference evidence="2 3" key="1">
    <citation type="journal article" date="2023" name="Plant">
        <title>Draft Genome Sequence Resource of CBPPT1, a 'Candidatus Phytoplasma trifolii'-Related Strain Associated with Potato Purple Top Disease in the Columbia Basin, U.S.A.</title>
        <authorList>
            <person name="Wei W."/>
            <person name="Shao J."/>
            <person name="Bottner-Parker K.D."/>
            <person name="Zhao Y."/>
        </authorList>
    </citation>
    <scope>NUCLEOTIDE SEQUENCE [LARGE SCALE GENOMIC DNA]</scope>
    <source>
        <strain evidence="2 3">CBPPT1</strain>
    </source>
</reference>
<accession>A0ABT5LA15</accession>
<evidence type="ECO:0000256" key="1">
    <source>
        <dbReference type="SAM" id="Phobius"/>
    </source>
</evidence>
<gene>
    <name evidence="2" type="ORF">M8044_000280</name>
</gene>
<evidence type="ECO:0000313" key="2">
    <source>
        <dbReference type="EMBL" id="MDC9032059.1"/>
    </source>
</evidence>
<feature type="transmembrane region" description="Helical" evidence="1">
    <location>
        <begin position="17"/>
        <end position="36"/>
    </location>
</feature>
<protein>
    <submittedName>
        <fullName evidence="2">Uncharacterized protein</fullName>
    </submittedName>
</protein>
<comment type="caution">
    <text evidence="2">The sequence shown here is derived from an EMBL/GenBank/DDBJ whole genome shotgun (WGS) entry which is preliminary data.</text>
</comment>
<keyword evidence="1" id="KW-0812">Transmembrane</keyword>
<dbReference type="Proteomes" id="UP001221763">
    <property type="component" value="Unassembled WGS sequence"/>
</dbReference>
<evidence type="ECO:0000313" key="3">
    <source>
        <dbReference type="Proteomes" id="UP001221763"/>
    </source>
</evidence>